<keyword evidence="6" id="KW-1015">Disulfide bond</keyword>
<dbReference type="PANTHER" id="PTHR24260">
    <property type="match status" value="1"/>
</dbReference>
<reference evidence="11" key="1">
    <citation type="submission" date="2014-01" db="EMBL/GenBank/DDBJ databases">
        <title>The Genome Sequence of Anopheles farauti FAR1 (V2).</title>
        <authorList>
            <consortium name="The Broad Institute Genomics Platform"/>
            <person name="Neafsey D.E."/>
            <person name="Besansky N."/>
            <person name="Howell P."/>
            <person name="Walton C."/>
            <person name="Young S.K."/>
            <person name="Zeng Q."/>
            <person name="Gargeya S."/>
            <person name="Fitzgerald M."/>
            <person name="Haas B."/>
            <person name="Abouelleil A."/>
            <person name="Allen A.W."/>
            <person name="Alvarado L."/>
            <person name="Arachchi H.M."/>
            <person name="Berlin A.M."/>
            <person name="Chapman S.B."/>
            <person name="Gainer-Dewar J."/>
            <person name="Goldberg J."/>
            <person name="Griggs A."/>
            <person name="Gujja S."/>
            <person name="Hansen M."/>
            <person name="Howarth C."/>
            <person name="Imamovic A."/>
            <person name="Ireland A."/>
            <person name="Larimer J."/>
            <person name="McCowan C."/>
            <person name="Murphy C."/>
            <person name="Pearson M."/>
            <person name="Poon T.W."/>
            <person name="Priest M."/>
            <person name="Roberts A."/>
            <person name="Saif S."/>
            <person name="Shea T."/>
            <person name="Sisk P."/>
            <person name="Sykes S."/>
            <person name="Wortman J."/>
            <person name="Nusbaum C."/>
            <person name="Birren B."/>
        </authorList>
    </citation>
    <scope>NUCLEOTIDE SEQUENCE [LARGE SCALE GENOMIC DNA]</scope>
    <source>
        <strain evidence="11">FAR1</strain>
    </source>
</reference>
<evidence type="ECO:0000256" key="5">
    <source>
        <dbReference type="ARBA" id="ARBA00022859"/>
    </source>
</evidence>
<proteinExistence type="inferred from homology"/>
<dbReference type="PROSITE" id="PS00134">
    <property type="entry name" value="TRYPSIN_HIS"/>
    <property type="match status" value="1"/>
</dbReference>
<reference evidence="10" key="2">
    <citation type="submission" date="2020-05" db="UniProtKB">
        <authorList>
            <consortium name="EnsemblMetazoa"/>
        </authorList>
    </citation>
    <scope>IDENTIFICATION</scope>
    <source>
        <strain evidence="10">FAR1</strain>
    </source>
</reference>
<evidence type="ECO:0000256" key="8">
    <source>
        <dbReference type="ARBA" id="ARBA00024195"/>
    </source>
</evidence>
<dbReference type="InterPro" id="IPR051333">
    <property type="entry name" value="CLIP_Serine_Protease"/>
</dbReference>
<dbReference type="PROSITE" id="PS50240">
    <property type="entry name" value="TRYPSIN_DOM"/>
    <property type="match status" value="2"/>
</dbReference>
<dbReference type="InterPro" id="IPR043504">
    <property type="entry name" value="Peptidase_S1_PA_chymotrypsin"/>
</dbReference>
<dbReference type="SUPFAM" id="SSF50494">
    <property type="entry name" value="Trypsin-like serine proteases"/>
    <property type="match status" value="4"/>
</dbReference>
<organism evidence="10 11">
    <name type="scientific">Anopheles farauti</name>
    <dbReference type="NCBI Taxonomy" id="69004"/>
    <lineage>
        <taxon>Eukaryota</taxon>
        <taxon>Metazoa</taxon>
        <taxon>Ecdysozoa</taxon>
        <taxon>Arthropoda</taxon>
        <taxon>Hexapoda</taxon>
        <taxon>Insecta</taxon>
        <taxon>Pterygota</taxon>
        <taxon>Neoptera</taxon>
        <taxon>Endopterygota</taxon>
        <taxon>Diptera</taxon>
        <taxon>Nematocera</taxon>
        <taxon>Culicoidea</taxon>
        <taxon>Culicidae</taxon>
        <taxon>Anophelinae</taxon>
        <taxon>Anopheles</taxon>
    </lineage>
</organism>
<dbReference type="PRINTS" id="PR00722">
    <property type="entry name" value="CHYMOTRYPSIN"/>
</dbReference>
<keyword evidence="11" id="KW-1185">Reference proteome</keyword>
<dbReference type="GO" id="GO:0005576">
    <property type="term" value="C:extracellular region"/>
    <property type="evidence" value="ECO:0007669"/>
    <property type="project" value="UniProtKB-SubCell"/>
</dbReference>
<evidence type="ECO:0000313" key="10">
    <source>
        <dbReference type="EnsemblMetazoa" id="AFAF014715-PA"/>
    </source>
</evidence>
<dbReference type="GO" id="GO:0004252">
    <property type="term" value="F:serine-type endopeptidase activity"/>
    <property type="evidence" value="ECO:0007669"/>
    <property type="project" value="InterPro"/>
</dbReference>
<comment type="subcellular location">
    <subcellularLocation>
        <location evidence="1">Secreted</location>
    </subcellularLocation>
</comment>
<keyword evidence="4" id="KW-0732">Signal</keyword>
<feature type="domain" description="Peptidase S1" evidence="9">
    <location>
        <begin position="357"/>
        <end position="616"/>
    </location>
</feature>
<dbReference type="GO" id="GO:0045087">
    <property type="term" value="P:innate immune response"/>
    <property type="evidence" value="ECO:0007669"/>
    <property type="project" value="UniProtKB-KW"/>
</dbReference>
<evidence type="ECO:0000259" key="9">
    <source>
        <dbReference type="PROSITE" id="PS50240"/>
    </source>
</evidence>
<evidence type="ECO:0000256" key="2">
    <source>
        <dbReference type="ARBA" id="ARBA00022525"/>
    </source>
</evidence>
<protein>
    <recommendedName>
        <fullName evidence="9">Peptidase S1 domain-containing protein</fullName>
    </recommendedName>
</protein>
<sequence>CPKRFYSDVGEYTGSGGGYGGKRVLRVRVGDTDLGSSEDDEFAQQIPIARMVEHPRYRASRKYFDVALIELQWNVEYTSAVCPACLWQEKDLPDGPMEAIGFGATGFGEALSPTLQRVVLNHIGRNECMKKVTVNKRTMPEGFRTDQFCAAGSNMDTCEGDSGGPIGVKLLDVGGQVIPLVAGVVSFGTPCIEGSTGVYTKISEYIGWIERETNTSHSYAVCSKTWYCAGRPTKYVPIRFDSIYTKSRFGLLWSSNESEYECGATLIDYQFLLTTASCVSSTRGHPNFVISSSKEQATIVDVYVAPLYRPGRSENDIALIKIDKFVNYTVYRPSCLWDRRTNGDWPSGPKFSAYGPVEDGYRTLALKNYTISVTARNGTGCEREKVAIGWTRDGGKIDYLCGGSLISETFVLTAAHCYTDANRINPDTVRIGDTDLGSTEDDEFAQQIPIARIVRHPQYRASRKYFDVALIELQWSVEYTSAVCPACLWQEKELPDGPMEAIGFGATGFGEALSPTLQRVVLSHVELSECVKRVTVHRREMPEGFRADQFCAASDTMDTCEGDSGGPIGVKLLDVGGSVNPLVTGVVSFGTPCIEGSTGVYTKISEYIDWIEQETNTSHSYTDDELANILDVYVFPRYKPGSPENDIALVKIAKYVNYTVYRPACLWDRNTDGDWSLDPTFSAYGPGYDGNRTISITAWNGTGCEREKVRGTDLRCYNNTLALVPGVCSMDYGAPVFDKSFWGDPLYVYGVVSPLSKGCGSNLFMIDVTPHIAWIESIIVGRRDQYLVFSD</sequence>
<dbReference type="GO" id="GO:0006508">
    <property type="term" value="P:proteolysis"/>
    <property type="evidence" value="ECO:0007669"/>
    <property type="project" value="InterPro"/>
</dbReference>
<keyword evidence="5" id="KW-0391">Immunity</keyword>
<evidence type="ECO:0000256" key="6">
    <source>
        <dbReference type="ARBA" id="ARBA00023157"/>
    </source>
</evidence>
<dbReference type="Pfam" id="PF00089">
    <property type="entry name" value="Trypsin"/>
    <property type="match status" value="4"/>
</dbReference>
<evidence type="ECO:0000313" key="11">
    <source>
        <dbReference type="Proteomes" id="UP000075886"/>
    </source>
</evidence>
<keyword evidence="7" id="KW-0325">Glycoprotein</keyword>
<comment type="similarity">
    <text evidence="8">Belongs to the peptidase S1 family. CLIP subfamily.</text>
</comment>
<dbReference type="EMBL" id="AXCN02002112">
    <property type="status" value="NOT_ANNOTATED_CDS"/>
    <property type="molecule type" value="Genomic_DNA"/>
</dbReference>
<evidence type="ECO:0000256" key="1">
    <source>
        <dbReference type="ARBA" id="ARBA00004613"/>
    </source>
</evidence>
<dbReference type="Proteomes" id="UP000075886">
    <property type="component" value="Unassembled WGS sequence"/>
</dbReference>
<dbReference type="AlphaFoldDB" id="A0A182QQ99"/>
<name>A0A182QQ99_9DIPT</name>
<dbReference type="PANTHER" id="PTHR24260:SF147">
    <property type="entry name" value="EG:BACR7A4.3 PROTEIN-RELATED"/>
    <property type="match status" value="1"/>
</dbReference>
<dbReference type="InterPro" id="IPR001254">
    <property type="entry name" value="Trypsin_dom"/>
</dbReference>
<feature type="domain" description="Peptidase S1" evidence="9">
    <location>
        <begin position="1"/>
        <end position="214"/>
    </location>
</feature>
<dbReference type="EnsemblMetazoa" id="AFAF014715-RA">
    <property type="protein sequence ID" value="AFAF014715-PA"/>
    <property type="gene ID" value="AFAF014715"/>
</dbReference>
<dbReference type="STRING" id="69004.A0A182QQ99"/>
<dbReference type="InterPro" id="IPR001314">
    <property type="entry name" value="Peptidase_S1A"/>
</dbReference>
<accession>A0A182QQ99</accession>
<dbReference type="CDD" id="cd00190">
    <property type="entry name" value="Tryp_SPc"/>
    <property type="match status" value="2"/>
</dbReference>
<evidence type="ECO:0000256" key="3">
    <source>
        <dbReference type="ARBA" id="ARBA00022588"/>
    </source>
</evidence>
<dbReference type="InterPro" id="IPR009003">
    <property type="entry name" value="Peptidase_S1_PA"/>
</dbReference>
<keyword evidence="3" id="KW-0399">Innate immunity</keyword>
<evidence type="ECO:0000256" key="7">
    <source>
        <dbReference type="ARBA" id="ARBA00023180"/>
    </source>
</evidence>
<dbReference type="VEuPathDB" id="VectorBase:AFAF014715"/>
<evidence type="ECO:0000256" key="4">
    <source>
        <dbReference type="ARBA" id="ARBA00022729"/>
    </source>
</evidence>
<dbReference type="SMART" id="SM00020">
    <property type="entry name" value="Tryp_SPc"/>
    <property type="match status" value="2"/>
</dbReference>
<keyword evidence="2" id="KW-0964">Secreted</keyword>
<dbReference type="FunFam" id="2.40.10.10:FF:000028">
    <property type="entry name" value="Serine protease easter"/>
    <property type="match status" value="1"/>
</dbReference>
<dbReference type="Gene3D" id="2.40.10.10">
    <property type="entry name" value="Trypsin-like serine proteases"/>
    <property type="match status" value="4"/>
</dbReference>
<dbReference type="InterPro" id="IPR018114">
    <property type="entry name" value="TRYPSIN_HIS"/>
</dbReference>